<dbReference type="PANTHER" id="PTHR48459:SF1">
    <property type="entry name" value="CUE DOMAIN-CONTAINING PROTEIN"/>
    <property type="match status" value="1"/>
</dbReference>
<evidence type="ECO:0000313" key="3">
    <source>
        <dbReference type="EMBL" id="KAI7749809.1"/>
    </source>
</evidence>
<protein>
    <recommendedName>
        <fullName evidence="2">CUE domain-containing protein</fullName>
    </recommendedName>
</protein>
<proteinExistence type="predicted"/>
<dbReference type="PROSITE" id="PS51140">
    <property type="entry name" value="CUE"/>
    <property type="match status" value="1"/>
</dbReference>
<comment type="caution">
    <text evidence="3">The sequence shown here is derived from an EMBL/GenBank/DDBJ whole genome shotgun (WGS) entry which is preliminary data.</text>
</comment>
<sequence length="584" mass="63686">YDPDNLIRALQDLFPEVDSRILKAVAIEHSKDADLAAEVVLVDVIPNLPKKAIAVGSPSSSKSSSTVFEAVGETGKPESTMDLLVINSNHHEQSTKACVVSSIDVSLHGGETGKPKSTMDHVVINSNHHEQSTSSIDGSLPGAVKVAFDASDSAQLNSHTVIEPANLESLVTSSYHDANGEIATESSSRILEKFGDDIAINHDSRSADSHDQGCVKAGSETVDNGTIYVPVSNHLVENCETNLVETQESGPASSKSVSEKEAFAVELDDIDDGSGMSSVLTRSEEKCSIELLEEIIEDAKNSKQTLVLAMDSVVDLLREVESKEKAANQAQEEATQGCSDILAKANEVKHALLRAKETNDMHAGEVNAEKAILATELKELQLRLFNLSDEKKRSLAILDEMRKALEIRLAAALDEIATAEQQKLENERAAREALLYQESQMEKVVEEAKKLKLEAEENSKLQEFLMDRGRAIDILQGEISVKCQDVLLLKEKFDKGIPLTRSLSSSQTSSILASSGSSFRSVIKPLEPESELETFESLMKSTEMDDSYGFVYKSSRSDVAPEETANLGDDRKMLQEDGWEFFDK</sequence>
<evidence type="ECO:0000259" key="2">
    <source>
        <dbReference type="PROSITE" id="PS51140"/>
    </source>
</evidence>
<feature type="domain" description="CUE" evidence="2">
    <location>
        <begin position="2"/>
        <end position="45"/>
    </location>
</feature>
<feature type="coiled-coil region" evidence="1">
    <location>
        <begin position="363"/>
        <end position="461"/>
    </location>
</feature>
<keyword evidence="4" id="KW-1185">Reference proteome</keyword>
<dbReference type="EMBL" id="JAMZMK010006274">
    <property type="protein sequence ID" value="KAI7749809.1"/>
    <property type="molecule type" value="Genomic_DNA"/>
</dbReference>
<dbReference type="PANTHER" id="PTHR48459">
    <property type="entry name" value="CUE DOMAIN-CONTAINING PROTEIN"/>
    <property type="match status" value="1"/>
</dbReference>
<name>A0AAD5CZD2_AMBAR</name>
<accession>A0AAD5CZD2</accession>
<reference evidence="3" key="1">
    <citation type="submission" date="2022-06" db="EMBL/GenBank/DDBJ databases">
        <title>Uncovering the hologenomic basis of an extraordinary plant invasion.</title>
        <authorList>
            <person name="Bieker V.C."/>
            <person name="Martin M.D."/>
            <person name="Gilbert T."/>
            <person name="Hodgins K."/>
            <person name="Battlay P."/>
            <person name="Petersen B."/>
            <person name="Wilson J."/>
        </authorList>
    </citation>
    <scope>NUCLEOTIDE SEQUENCE</scope>
    <source>
        <strain evidence="3">AA19_3_7</strain>
        <tissue evidence="3">Leaf</tissue>
    </source>
</reference>
<evidence type="ECO:0000256" key="1">
    <source>
        <dbReference type="SAM" id="Coils"/>
    </source>
</evidence>
<dbReference type="Proteomes" id="UP001206925">
    <property type="component" value="Unassembled WGS sequence"/>
</dbReference>
<organism evidence="3 4">
    <name type="scientific">Ambrosia artemisiifolia</name>
    <name type="common">Common ragweed</name>
    <dbReference type="NCBI Taxonomy" id="4212"/>
    <lineage>
        <taxon>Eukaryota</taxon>
        <taxon>Viridiplantae</taxon>
        <taxon>Streptophyta</taxon>
        <taxon>Embryophyta</taxon>
        <taxon>Tracheophyta</taxon>
        <taxon>Spermatophyta</taxon>
        <taxon>Magnoliopsida</taxon>
        <taxon>eudicotyledons</taxon>
        <taxon>Gunneridae</taxon>
        <taxon>Pentapetalae</taxon>
        <taxon>asterids</taxon>
        <taxon>campanulids</taxon>
        <taxon>Asterales</taxon>
        <taxon>Asteraceae</taxon>
        <taxon>Asteroideae</taxon>
        <taxon>Heliantheae alliance</taxon>
        <taxon>Heliantheae</taxon>
        <taxon>Ambrosia</taxon>
    </lineage>
</organism>
<keyword evidence="1" id="KW-0175">Coiled coil</keyword>
<dbReference type="AlphaFoldDB" id="A0AAD5CZD2"/>
<feature type="non-terminal residue" evidence="3">
    <location>
        <position position="584"/>
    </location>
</feature>
<gene>
    <name evidence="3" type="ORF">M8C21_008461</name>
</gene>
<feature type="coiled-coil region" evidence="1">
    <location>
        <begin position="282"/>
        <end position="333"/>
    </location>
</feature>
<evidence type="ECO:0000313" key="4">
    <source>
        <dbReference type="Proteomes" id="UP001206925"/>
    </source>
</evidence>
<dbReference type="CDD" id="cd14279">
    <property type="entry name" value="CUE"/>
    <property type="match status" value="1"/>
</dbReference>
<dbReference type="GO" id="GO:0043130">
    <property type="term" value="F:ubiquitin binding"/>
    <property type="evidence" value="ECO:0007669"/>
    <property type="project" value="InterPro"/>
</dbReference>
<dbReference type="InterPro" id="IPR003892">
    <property type="entry name" value="CUE"/>
</dbReference>